<evidence type="ECO:0000313" key="2">
    <source>
        <dbReference type="Proteomes" id="UP001516400"/>
    </source>
</evidence>
<proteinExistence type="predicted"/>
<dbReference type="InterPro" id="IPR011042">
    <property type="entry name" value="6-blade_b-propeller_TolB-like"/>
</dbReference>
<reference evidence="1 2" key="1">
    <citation type="journal article" date="2021" name="BMC Biol.">
        <title>Horizontally acquired antibacterial genes associated with adaptive radiation of ladybird beetles.</title>
        <authorList>
            <person name="Li H.S."/>
            <person name="Tang X.F."/>
            <person name="Huang Y.H."/>
            <person name="Xu Z.Y."/>
            <person name="Chen M.L."/>
            <person name="Du X.Y."/>
            <person name="Qiu B.Y."/>
            <person name="Chen P.T."/>
            <person name="Zhang W."/>
            <person name="Slipinski A."/>
            <person name="Escalona H.E."/>
            <person name="Waterhouse R.M."/>
            <person name="Zwick A."/>
            <person name="Pang H."/>
        </authorList>
    </citation>
    <scope>NUCLEOTIDE SEQUENCE [LARGE SCALE GENOMIC DNA]</scope>
    <source>
        <strain evidence="1">SYSU2018</strain>
    </source>
</reference>
<organism evidence="1 2">
    <name type="scientific">Cryptolaemus montrouzieri</name>
    <dbReference type="NCBI Taxonomy" id="559131"/>
    <lineage>
        <taxon>Eukaryota</taxon>
        <taxon>Metazoa</taxon>
        <taxon>Ecdysozoa</taxon>
        <taxon>Arthropoda</taxon>
        <taxon>Hexapoda</taxon>
        <taxon>Insecta</taxon>
        <taxon>Pterygota</taxon>
        <taxon>Neoptera</taxon>
        <taxon>Endopterygota</taxon>
        <taxon>Coleoptera</taxon>
        <taxon>Polyphaga</taxon>
        <taxon>Cucujiformia</taxon>
        <taxon>Coccinelloidea</taxon>
        <taxon>Coccinellidae</taxon>
        <taxon>Scymninae</taxon>
        <taxon>Scymnini</taxon>
        <taxon>Cryptolaemus</taxon>
    </lineage>
</organism>
<comment type="caution">
    <text evidence="1">The sequence shown here is derived from an EMBL/GenBank/DDBJ whole genome shotgun (WGS) entry which is preliminary data.</text>
</comment>
<dbReference type="AlphaFoldDB" id="A0ABD2NEI1"/>
<sequence>MMDDTDCSCTALVIDAVTTPVQHAEGPYWDEEKMVLYYVDTFQATIHRFNPGSTHHRDTHQKIG</sequence>
<feature type="non-terminal residue" evidence="1">
    <location>
        <position position="64"/>
    </location>
</feature>
<dbReference type="Gene3D" id="2.120.10.30">
    <property type="entry name" value="TolB, C-terminal domain"/>
    <property type="match status" value="1"/>
</dbReference>
<evidence type="ECO:0008006" key="3">
    <source>
        <dbReference type="Google" id="ProtNLM"/>
    </source>
</evidence>
<keyword evidence="2" id="KW-1185">Reference proteome</keyword>
<dbReference type="EMBL" id="JABFTP020000103">
    <property type="protein sequence ID" value="KAL3276939.1"/>
    <property type="molecule type" value="Genomic_DNA"/>
</dbReference>
<protein>
    <recommendedName>
        <fullName evidence="3">SMP-30/Gluconolactonase/LRE-like region domain-containing protein</fullName>
    </recommendedName>
</protein>
<name>A0ABD2NEI1_9CUCU</name>
<accession>A0ABD2NEI1</accession>
<gene>
    <name evidence="1" type="ORF">HHI36_012305</name>
</gene>
<dbReference type="Proteomes" id="UP001516400">
    <property type="component" value="Unassembled WGS sequence"/>
</dbReference>
<evidence type="ECO:0000313" key="1">
    <source>
        <dbReference type="EMBL" id="KAL3276939.1"/>
    </source>
</evidence>